<evidence type="ECO:0000256" key="4">
    <source>
        <dbReference type="SAM" id="Phobius"/>
    </source>
</evidence>
<feature type="domain" description="Histidine kinase" evidence="5">
    <location>
        <begin position="572"/>
        <end position="807"/>
    </location>
</feature>
<dbReference type="GO" id="GO:0004673">
    <property type="term" value="F:protein histidine kinase activity"/>
    <property type="evidence" value="ECO:0007669"/>
    <property type="project" value="UniProtKB-EC"/>
</dbReference>
<evidence type="ECO:0000313" key="8">
    <source>
        <dbReference type="EMBL" id="KZN35103.1"/>
    </source>
</evidence>
<dbReference type="SMART" id="SM00387">
    <property type="entry name" value="HATPase_c"/>
    <property type="match status" value="1"/>
</dbReference>
<dbReference type="InterPro" id="IPR004358">
    <property type="entry name" value="Sig_transdc_His_kin-like_C"/>
</dbReference>
<dbReference type="CDD" id="cd18773">
    <property type="entry name" value="PDC1_HK_sensor"/>
    <property type="match status" value="1"/>
</dbReference>
<keyword evidence="4" id="KW-1133">Transmembrane helix</keyword>
<dbReference type="NCBIfam" id="TIGR00229">
    <property type="entry name" value="sensory_box"/>
    <property type="match status" value="1"/>
</dbReference>
<dbReference type="InterPro" id="IPR005467">
    <property type="entry name" value="His_kinase_dom"/>
</dbReference>
<reference evidence="8 9" key="1">
    <citation type="submission" date="2013-07" db="EMBL/GenBank/DDBJ databases">
        <title>Comparative Genomic and Metabolomic Analysis of Twelve Strains of Pseudoalteromonas luteoviolacea.</title>
        <authorList>
            <person name="Vynne N.G."/>
            <person name="Mansson M."/>
            <person name="Gram L."/>
        </authorList>
    </citation>
    <scope>NUCLEOTIDE SEQUENCE [LARGE SCALE GENOMIC DNA]</scope>
    <source>
        <strain evidence="8 9">DSM 6061</strain>
    </source>
</reference>
<dbReference type="PROSITE" id="PS50109">
    <property type="entry name" value="HIS_KIN"/>
    <property type="match status" value="1"/>
</dbReference>
<evidence type="ECO:0000256" key="3">
    <source>
        <dbReference type="SAM" id="Coils"/>
    </source>
</evidence>
<feature type="coiled-coil region" evidence="3">
    <location>
        <begin position="522"/>
        <end position="563"/>
    </location>
</feature>
<dbReference type="Proteomes" id="UP000076643">
    <property type="component" value="Unassembled WGS sequence"/>
</dbReference>
<organism evidence="8 9">
    <name type="scientific">Pseudoalteromonas luteoviolacea DSM 6061</name>
    <dbReference type="NCBI Taxonomy" id="1365250"/>
    <lineage>
        <taxon>Bacteria</taxon>
        <taxon>Pseudomonadati</taxon>
        <taxon>Pseudomonadota</taxon>
        <taxon>Gammaproteobacteria</taxon>
        <taxon>Alteromonadales</taxon>
        <taxon>Pseudoalteromonadaceae</taxon>
        <taxon>Pseudoalteromonas</taxon>
    </lineage>
</organism>
<name>A0A166VZP7_9GAMM</name>
<protein>
    <recommendedName>
        <fullName evidence="2">histidine kinase</fullName>
        <ecNumber evidence="2">2.7.13.3</ecNumber>
    </recommendedName>
</protein>
<dbReference type="SUPFAM" id="SSF55874">
    <property type="entry name" value="ATPase domain of HSP90 chaperone/DNA topoisomerase II/histidine kinase"/>
    <property type="match status" value="1"/>
</dbReference>
<dbReference type="PATRIC" id="fig|1365250.3.peg.3398"/>
<feature type="domain" description="PAS" evidence="6">
    <location>
        <begin position="387"/>
        <end position="462"/>
    </location>
</feature>
<dbReference type="SUPFAM" id="SSF55785">
    <property type="entry name" value="PYP-like sensor domain (PAS domain)"/>
    <property type="match status" value="1"/>
</dbReference>
<dbReference type="PANTHER" id="PTHR43065">
    <property type="entry name" value="SENSOR HISTIDINE KINASE"/>
    <property type="match status" value="1"/>
</dbReference>
<sequence length="807" mass="90844">MSIKYRPTPWFLPAVSAFLVLAILLYFSVREQSKLIDKELYEIKEQRAWQASFIAEQIEQRLRSASASSNRLAKTLQTQLAQHKHNAAQSLASITQPYPDGSVRTRKSLFNGVQQAGVYLPVGVSLTPEKSRYLMVAKETVEAFGQGALSSPFSDTWFMNEDGGIVIYWPQEPDFVFKAQQGFSYLGSQWLIPDASPTTYWTPLIKDPIPDLWMLSAVTPIYVEGAWRGSVGHDITLQSLLDNAKLLKGEQQSEFILLNDKNYIVASDIDGLLEENSDRNLETQLMVSDWLEAYRRLWSHSESYLVHKQRLYTLSTIDSQGWVFLTSMPLQPATDKIESAFTALQTMAFISIAAEVTILTLLFAYFHRRNKAYVKHLKDASQSLSEEKLRYETLVDKIPSIVYRCKNDKYWTMLYLNGAVEFATGYQAEDFINNKSLAFADIIYPDDQGMVWQVIQEALAASGRFKVVYRVIHQNGQLRWMIERGGYSDNQLHIEGVITDITELKEAEQKLKLSNMTLDEKVALKTAELQSANQELTEKTDKLQDSLQTLKQTQHELIEAEKMVSMTSMVVGMAHEINTPLGNITTAETTISSKVEQLLHAIEHDQLKKSELLSGLEVIQLSLESNDASLKKLLSLSERFQGLHYSHDVKLERGSFQLAPLSQKIVEKFAATLGRKNIQLDMNVEEGVCLTGSIEAIDEILTKLIENSLKHGFSSHDSGHIWLDAYADIDLQSIIMTYRDNGSGIAPSIEENIFIPFASQTLNQGGGGLGLSRVYNIIKTEFDGKIELQTTAEQPGACFVITLPLAQ</sequence>
<evidence type="ECO:0000313" key="9">
    <source>
        <dbReference type="Proteomes" id="UP000076643"/>
    </source>
</evidence>
<keyword evidence="3" id="KW-0175">Coiled coil</keyword>
<comment type="caution">
    <text evidence="8">The sequence shown here is derived from an EMBL/GenBank/DDBJ whole genome shotgun (WGS) entry which is preliminary data.</text>
</comment>
<comment type="catalytic activity">
    <reaction evidence="1">
        <text>ATP + protein L-histidine = ADP + protein N-phospho-L-histidine.</text>
        <dbReference type="EC" id="2.7.13.3"/>
    </reaction>
</comment>
<evidence type="ECO:0000259" key="5">
    <source>
        <dbReference type="PROSITE" id="PS50109"/>
    </source>
</evidence>
<dbReference type="InterPro" id="IPR000014">
    <property type="entry name" value="PAS"/>
</dbReference>
<keyword evidence="9" id="KW-1185">Reference proteome</keyword>
<feature type="domain" description="PAC" evidence="7">
    <location>
        <begin position="465"/>
        <end position="513"/>
    </location>
</feature>
<dbReference type="Gene3D" id="3.30.450.20">
    <property type="entry name" value="PAS domain"/>
    <property type="match status" value="2"/>
</dbReference>
<proteinExistence type="predicted"/>
<dbReference type="PROSITE" id="PS50113">
    <property type="entry name" value="PAC"/>
    <property type="match status" value="1"/>
</dbReference>
<dbReference type="PANTHER" id="PTHR43065:SF47">
    <property type="match status" value="1"/>
</dbReference>
<evidence type="ECO:0000259" key="6">
    <source>
        <dbReference type="PROSITE" id="PS50112"/>
    </source>
</evidence>
<dbReference type="RefSeq" id="WP_063365592.1">
    <property type="nucleotide sequence ID" value="NZ_AQHB01000013.1"/>
</dbReference>
<dbReference type="PRINTS" id="PR00344">
    <property type="entry name" value="BCTRLSENSOR"/>
</dbReference>
<evidence type="ECO:0000259" key="7">
    <source>
        <dbReference type="PROSITE" id="PS50113"/>
    </source>
</evidence>
<dbReference type="PROSITE" id="PS50112">
    <property type="entry name" value="PAS"/>
    <property type="match status" value="1"/>
</dbReference>
<dbReference type="InterPro" id="IPR000700">
    <property type="entry name" value="PAS-assoc_C"/>
</dbReference>
<dbReference type="Pfam" id="PF08447">
    <property type="entry name" value="PAS_3"/>
    <property type="match status" value="1"/>
</dbReference>
<dbReference type="Pfam" id="PF02518">
    <property type="entry name" value="HATPase_c"/>
    <property type="match status" value="1"/>
</dbReference>
<feature type="transmembrane region" description="Helical" evidence="4">
    <location>
        <begin position="12"/>
        <end position="29"/>
    </location>
</feature>
<dbReference type="AlphaFoldDB" id="A0A166VZP7"/>
<gene>
    <name evidence="8" type="ORF">N475_03125</name>
</gene>
<dbReference type="InterPro" id="IPR003594">
    <property type="entry name" value="HATPase_dom"/>
</dbReference>
<dbReference type="EC" id="2.7.13.3" evidence="2"/>
<evidence type="ECO:0000256" key="2">
    <source>
        <dbReference type="ARBA" id="ARBA00012438"/>
    </source>
</evidence>
<dbReference type="EMBL" id="AUYB01000114">
    <property type="protein sequence ID" value="KZN35103.1"/>
    <property type="molecule type" value="Genomic_DNA"/>
</dbReference>
<accession>A0A166VZP7</accession>
<dbReference type="Gene3D" id="3.30.565.10">
    <property type="entry name" value="Histidine kinase-like ATPase, C-terminal domain"/>
    <property type="match status" value="1"/>
</dbReference>
<dbReference type="CDD" id="cd00130">
    <property type="entry name" value="PAS"/>
    <property type="match status" value="1"/>
</dbReference>
<dbReference type="InterPro" id="IPR035965">
    <property type="entry name" value="PAS-like_dom_sf"/>
</dbReference>
<dbReference type="InterPro" id="IPR013655">
    <property type="entry name" value="PAS_fold_3"/>
</dbReference>
<keyword evidence="4" id="KW-0472">Membrane</keyword>
<dbReference type="Gene3D" id="1.10.287.130">
    <property type="match status" value="1"/>
</dbReference>
<keyword evidence="4" id="KW-0812">Transmembrane</keyword>
<dbReference type="InterPro" id="IPR036890">
    <property type="entry name" value="HATPase_C_sf"/>
</dbReference>
<evidence type="ECO:0000256" key="1">
    <source>
        <dbReference type="ARBA" id="ARBA00000085"/>
    </source>
</evidence>